<name>A0AAV4JY73_9GAST</name>
<feature type="non-terminal residue" evidence="1">
    <location>
        <position position="90"/>
    </location>
</feature>
<dbReference type="EMBL" id="BMAT01003493">
    <property type="protein sequence ID" value="GFS26678.1"/>
    <property type="molecule type" value="Genomic_DNA"/>
</dbReference>
<proteinExistence type="predicted"/>
<protein>
    <submittedName>
        <fullName evidence="1">Uncharacterized protein</fullName>
    </submittedName>
</protein>
<dbReference type="Proteomes" id="UP000762676">
    <property type="component" value="Unassembled WGS sequence"/>
</dbReference>
<gene>
    <name evidence="1" type="ORF">ElyMa_001726500</name>
</gene>
<keyword evidence="2" id="KW-1185">Reference proteome</keyword>
<evidence type="ECO:0000313" key="1">
    <source>
        <dbReference type="EMBL" id="GFS26678.1"/>
    </source>
</evidence>
<evidence type="ECO:0000313" key="2">
    <source>
        <dbReference type="Proteomes" id="UP000762676"/>
    </source>
</evidence>
<reference evidence="1 2" key="1">
    <citation type="journal article" date="2021" name="Elife">
        <title>Chloroplast acquisition without the gene transfer in kleptoplastic sea slugs, Plakobranchus ocellatus.</title>
        <authorList>
            <person name="Maeda T."/>
            <person name="Takahashi S."/>
            <person name="Yoshida T."/>
            <person name="Shimamura S."/>
            <person name="Takaki Y."/>
            <person name="Nagai Y."/>
            <person name="Toyoda A."/>
            <person name="Suzuki Y."/>
            <person name="Arimoto A."/>
            <person name="Ishii H."/>
            <person name="Satoh N."/>
            <person name="Nishiyama T."/>
            <person name="Hasebe M."/>
            <person name="Maruyama T."/>
            <person name="Minagawa J."/>
            <person name="Obokata J."/>
            <person name="Shigenobu S."/>
        </authorList>
    </citation>
    <scope>NUCLEOTIDE SEQUENCE [LARGE SCALE GENOMIC DNA]</scope>
</reference>
<dbReference type="AlphaFoldDB" id="A0AAV4JY73"/>
<sequence>MQTRYTKHQSSPCLCDAFEQMTRSDAPYKSLPAINILNYTESNDLQDIRKSLNEAREELMLATTDCQVKRDQFMTELKEREELQKTVRGL</sequence>
<accession>A0AAV4JY73</accession>
<comment type="caution">
    <text evidence="1">The sequence shown here is derived from an EMBL/GenBank/DDBJ whole genome shotgun (WGS) entry which is preliminary data.</text>
</comment>
<organism evidence="1 2">
    <name type="scientific">Elysia marginata</name>
    <dbReference type="NCBI Taxonomy" id="1093978"/>
    <lineage>
        <taxon>Eukaryota</taxon>
        <taxon>Metazoa</taxon>
        <taxon>Spiralia</taxon>
        <taxon>Lophotrochozoa</taxon>
        <taxon>Mollusca</taxon>
        <taxon>Gastropoda</taxon>
        <taxon>Heterobranchia</taxon>
        <taxon>Euthyneura</taxon>
        <taxon>Panpulmonata</taxon>
        <taxon>Sacoglossa</taxon>
        <taxon>Placobranchoidea</taxon>
        <taxon>Plakobranchidae</taxon>
        <taxon>Elysia</taxon>
    </lineage>
</organism>